<reference evidence="6 7" key="3">
    <citation type="journal article" name="Genome Announc.">
        <title>Improved Draft Genome Sequence of Clostridium pasteurianum Strain ATCC 6013 (DSM 525) Using a Hybrid Next-Generation Sequencing Approach.</title>
        <authorList>
            <person name="Pyne M.E."/>
            <person name="Utturkar S."/>
            <person name="Brown S.D."/>
            <person name="Moo-Young M."/>
            <person name="Chung D.A."/>
            <person name="Chou C.P."/>
        </authorList>
    </citation>
    <scope>NUCLEOTIDE SEQUENCE [LARGE SCALE GENOMIC DNA]</scope>
    <source>
        <strain evidence="6 7">ATCC 6013</strain>
    </source>
</reference>
<dbReference type="InterPro" id="IPR003778">
    <property type="entry name" value="CT_A_B"/>
</dbReference>
<dbReference type="EC" id="6.3.4.6" evidence="6"/>
<evidence type="ECO:0000313" key="7">
    <source>
        <dbReference type="Proteomes" id="UP000028042"/>
    </source>
</evidence>
<dbReference type="GO" id="GO:0016829">
    <property type="term" value="F:lyase activity"/>
    <property type="evidence" value="ECO:0007669"/>
    <property type="project" value="UniProtKB-KW"/>
</dbReference>
<dbReference type="GO" id="GO:0016787">
    <property type="term" value="F:hydrolase activity"/>
    <property type="evidence" value="ECO:0007669"/>
    <property type="project" value="UniProtKB-KW"/>
</dbReference>
<dbReference type="EMBL" id="CP009268">
    <property type="protein sequence ID" value="AJA53941.1"/>
    <property type="molecule type" value="Genomic_DNA"/>
</dbReference>
<dbReference type="Gene3D" id="2.40.100.10">
    <property type="entry name" value="Cyclophilin-like"/>
    <property type="match status" value="1"/>
</dbReference>
<dbReference type="EMBL" id="JPGY02000001">
    <property type="protein sequence ID" value="KRU14034.1"/>
    <property type="molecule type" value="Genomic_DNA"/>
</dbReference>
<organism evidence="5 8">
    <name type="scientific">Clostridium pasteurianum DSM 525 = ATCC 6013</name>
    <dbReference type="NCBI Taxonomy" id="1262449"/>
    <lineage>
        <taxon>Bacteria</taxon>
        <taxon>Bacillati</taxon>
        <taxon>Bacillota</taxon>
        <taxon>Clostridia</taxon>
        <taxon>Eubacteriales</taxon>
        <taxon>Clostridiaceae</taxon>
        <taxon>Clostridium</taxon>
    </lineage>
</organism>
<dbReference type="Proteomes" id="UP000030905">
    <property type="component" value="Chromosome"/>
</dbReference>
<dbReference type="KEGG" id="cpae:CPAST_c39150"/>
<evidence type="ECO:0000256" key="3">
    <source>
        <dbReference type="ARBA" id="ARBA00022840"/>
    </source>
</evidence>
<dbReference type="KEGG" id="cpat:CLPA_c39150"/>
<accession>A0A0H3JAX4</accession>
<dbReference type="InterPro" id="IPR052708">
    <property type="entry name" value="PxpC"/>
</dbReference>
<feature type="domain" description="Carboxyltransferase" evidence="4">
    <location>
        <begin position="24"/>
        <end position="320"/>
    </location>
</feature>
<evidence type="ECO:0000256" key="1">
    <source>
        <dbReference type="ARBA" id="ARBA00022741"/>
    </source>
</evidence>
<dbReference type="Pfam" id="PF02626">
    <property type="entry name" value="CT_A_B"/>
    <property type="match status" value="1"/>
</dbReference>
<dbReference type="SUPFAM" id="SSF50891">
    <property type="entry name" value="Cyclophilin-like"/>
    <property type="match status" value="1"/>
</dbReference>
<dbReference type="PANTHER" id="PTHR43309:SF5">
    <property type="entry name" value="5-OXOPROLINASE SUBUNIT C"/>
    <property type="match status" value="1"/>
</dbReference>
<name>A0A0H3JAX4_CLOPA</name>
<evidence type="ECO:0000313" key="5">
    <source>
        <dbReference type="EMBL" id="AJA53941.1"/>
    </source>
</evidence>
<dbReference type="PATRIC" id="fig|1262449.3.peg.2209"/>
<dbReference type="AlphaFoldDB" id="A0A0H3JAX4"/>
<dbReference type="RefSeq" id="WP_003445195.1">
    <property type="nucleotide sequence ID" value="NZ_ANZB01000006.1"/>
</dbReference>
<keyword evidence="8" id="KW-1185">Reference proteome</keyword>
<dbReference type="GO" id="GO:0004847">
    <property type="term" value="F:urea carboxylase activity"/>
    <property type="evidence" value="ECO:0007669"/>
    <property type="project" value="UniProtKB-EC"/>
</dbReference>
<reference evidence="5 8" key="1">
    <citation type="journal article" date="2015" name="Genome Announc.">
        <title>Complete Genome Sequence of the Nitrogen-Fixing and Solvent-Producing Clostridium pasteurianum DSM 525.</title>
        <authorList>
            <person name="Poehlein A."/>
            <person name="Grosse-Honebrink A."/>
            <person name="Zhang Y."/>
            <person name="Minton N.P."/>
            <person name="Daniel R."/>
        </authorList>
    </citation>
    <scope>NUCLEOTIDE SEQUENCE [LARGE SCALE GENOMIC DNA]</scope>
    <source>
        <strain evidence="5">DSM 525</strain>
        <strain evidence="8">DSM 525 / ATCC 6013</strain>
    </source>
</reference>
<dbReference type="Proteomes" id="UP000028042">
    <property type="component" value="Unassembled WGS sequence"/>
</dbReference>
<keyword evidence="6" id="KW-0436">Ligase</keyword>
<dbReference type="PANTHER" id="PTHR43309">
    <property type="entry name" value="5-OXOPROLINASE SUBUNIT C"/>
    <property type="match status" value="1"/>
</dbReference>
<dbReference type="SMART" id="SM00797">
    <property type="entry name" value="AHS2"/>
    <property type="match status" value="1"/>
</dbReference>
<dbReference type="GeneID" id="93075995"/>
<dbReference type="NCBIfam" id="TIGR00724">
    <property type="entry name" value="urea_amlyse_rel"/>
    <property type="match status" value="1"/>
</dbReference>
<gene>
    <name evidence="5" type="primary">kipA</name>
    <name evidence="5" type="ORF">CLPA_c39150</name>
    <name evidence="6" type="ORF">CP6013_03290</name>
</gene>
<protein>
    <submittedName>
        <fullName evidence="5">KipI antagonist</fullName>
    </submittedName>
    <submittedName>
        <fullName evidence="6">Urea amidolyase related protein</fullName>
        <ecNumber evidence="6">6.3.4.6</ecNumber>
    </submittedName>
</protein>
<keyword evidence="3" id="KW-0067">ATP-binding</keyword>
<evidence type="ECO:0000313" key="6">
    <source>
        <dbReference type="EMBL" id="KRU14034.1"/>
    </source>
</evidence>
<keyword evidence="2" id="KW-0378">Hydrolase</keyword>
<reference evidence="6" key="2">
    <citation type="submission" date="2015-10" db="EMBL/GenBank/DDBJ databases">
        <title>Improved Draft Genome Sequence of Clostridium pasteurianum Strain ATCC 6013 (DSM 525) Using a Hybrid Next-Generation Sequencing Approach.</title>
        <authorList>
            <person name="Pyne M.E."/>
            <person name="Utturkar S.M."/>
            <person name="Brown S.D."/>
            <person name="Moo-Young M."/>
            <person name="Chung D.A."/>
            <person name="Chou P.C."/>
        </authorList>
    </citation>
    <scope>NUCLEOTIDE SEQUENCE</scope>
    <source>
        <strain evidence="6">ATCC 6013</strain>
    </source>
</reference>
<keyword evidence="6" id="KW-0456">Lyase</keyword>
<dbReference type="eggNOG" id="COG1984">
    <property type="taxonomic scope" value="Bacteria"/>
</dbReference>
<proteinExistence type="predicted"/>
<evidence type="ECO:0000313" key="8">
    <source>
        <dbReference type="Proteomes" id="UP000030905"/>
    </source>
</evidence>
<keyword evidence="1" id="KW-0547">Nucleotide-binding</keyword>
<dbReference type="GO" id="GO:0005524">
    <property type="term" value="F:ATP binding"/>
    <property type="evidence" value="ECO:0007669"/>
    <property type="project" value="UniProtKB-KW"/>
</dbReference>
<evidence type="ECO:0000259" key="4">
    <source>
        <dbReference type="SMART" id="SM00797"/>
    </source>
</evidence>
<sequence length="334" mass="37668">MNIKVLNPGLFTTIQDLGRPGFQKYGVVVGGAMDLEALRIANILVGNKEGEAAFEITLIGPELMLEKGTLLAITGADISPTIDGRDAPMWRPIYLKEDSLLKFGPCKSGCRSYLAFAGGFKLKNIMESKSTYIKAGIGGYKGRTLKKDDIIELENSKEASIDIIKRISSISSMNKYIFPKWYVNHIKRTKGKVNSIRVFRERQFENFTQESINEFFKSQFNISVKSDRMGYRLNGVKLNLREPLEMISEPVYLGTIQVPPDGNPIILLADRQTIGGYPKIAQIASVDISKIVQLKPNEKVIFKKISLEEAKILYFKREKSINDIRNALKFKVYR</sequence>
<evidence type="ECO:0000256" key="2">
    <source>
        <dbReference type="ARBA" id="ARBA00022801"/>
    </source>
</evidence>
<dbReference type="InterPro" id="IPR029000">
    <property type="entry name" value="Cyclophilin-like_dom_sf"/>
</dbReference>